<dbReference type="InterPro" id="IPR002477">
    <property type="entry name" value="Peptidoglycan-bd-like"/>
</dbReference>
<dbReference type="Proteomes" id="UP000595205">
    <property type="component" value="Plasmid pM018"/>
</dbReference>
<proteinExistence type="predicted"/>
<keyword evidence="2" id="KW-0614">Plasmid</keyword>
<evidence type="ECO:0000313" key="3">
    <source>
        <dbReference type="Proteomes" id="UP000595205"/>
    </source>
</evidence>
<dbReference type="Gene3D" id="3.40.50.1820">
    <property type="entry name" value="alpha/beta hydrolase"/>
    <property type="match status" value="1"/>
</dbReference>
<dbReference type="Gene3D" id="1.10.10.1120">
    <property type="entry name" value="Lysin B, C-terminal linker domain"/>
    <property type="match status" value="1"/>
</dbReference>
<dbReference type="Gene3D" id="1.10.101.10">
    <property type="entry name" value="PGBD-like superfamily/PGBD"/>
    <property type="match status" value="1"/>
</dbReference>
<organism evidence="2 3">
    <name type="scientific">Mycobacterium intracellulare</name>
    <dbReference type="NCBI Taxonomy" id="1767"/>
    <lineage>
        <taxon>Bacteria</taxon>
        <taxon>Bacillati</taxon>
        <taxon>Actinomycetota</taxon>
        <taxon>Actinomycetes</taxon>
        <taxon>Mycobacteriales</taxon>
        <taxon>Mycobacteriaceae</taxon>
        <taxon>Mycobacterium</taxon>
        <taxon>Mycobacterium avium complex (MAC)</taxon>
    </lineage>
</organism>
<dbReference type="AlphaFoldDB" id="A0A7R7RQ44"/>
<dbReference type="InterPro" id="IPR041855">
    <property type="entry name" value="Lysin_B_C_ter"/>
</dbReference>
<accession>A0A7R7RQ44</accession>
<gene>
    <name evidence="2" type="ORF">MINTM018_52820</name>
</gene>
<dbReference type="InterPro" id="IPR036366">
    <property type="entry name" value="PGBDSf"/>
</dbReference>
<dbReference type="Pfam" id="PF01471">
    <property type="entry name" value="PG_binding_1"/>
    <property type="match status" value="1"/>
</dbReference>
<evidence type="ECO:0000313" key="2">
    <source>
        <dbReference type="EMBL" id="BCP02513.1"/>
    </source>
</evidence>
<dbReference type="InterPro" id="IPR029058">
    <property type="entry name" value="AB_hydrolase_fold"/>
</dbReference>
<dbReference type="EMBL" id="AP024256">
    <property type="protein sequence ID" value="BCP02513.1"/>
    <property type="molecule type" value="Genomic_DNA"/>
</dbReference>
<protein>
    <submittedName>
        <fullName evidence="2">Bacteriophage protein</fullName>
    </submittedName>
</protein>
<feature type="domain" description="Peptidoglycan binding-like" evidence="1">
    <location>
        <begin position="10"/>
        <end position="66"/>
    </location>
</feature>
<reference evidence="2 3" key="1">
    <citation type="submission" date="2020-12" db="EMBL/GenBank/DDBJ databases">
        <title>Genome sequence of clinical Mycobacterium intracellulare strains.</title>
        <authorList>
            <person name="Tateishi Y."/>
            <person name="Matsumoto S."/>
            <person name="Fukushima Y."/>
            <person name="Nakajima C."/>
            <person name="Suzuki Y."/>
        </authorList>
    </citation>
    <scope>NUCLEOTIDE SEQUENCE [LARGE SCALE GENOMIC DNA]</scope>
    <source>
        <strain evidence="2 3">M018</strain>
        <plasmid evidence="2 3">pM018</plasmid>
    </source>
</reference>
<dbReference type="InterPro" id="IPR036365">
    <property type="entry name" value="PGBD-like_sf"/>
</dbReference>
<dbReference type="SUPFAM" id="SSF53474">
    <property type="entry name" value="alpha/beta-Hydrolases"/>
    <property type="match status" value="1"/>
</dbReference>
<sequence length="326" mass="35850">MHFPLMPGETGPDITRWQQWFQRAYSFYAPPVTGVFDAASEAATKEMQRRLGLNQTGHFNIQTAKASGYIETPLAFSVEGHMSNMFAGPVADTFTQLEAEGLCHHLPTGYNNGAIPFDNQSGVDELARRLSQTVQDNGVPSPAGTPIILGGFSQGMIVLYDFMEQHFSPGGDLEWRKDDVLGYLFYGNPCRAKNSGPIKDGSHGLDPYKRFGLDGCYPQPDSVYEVWRKGDIFAQNTDDLKGQLKASIYEAVARGDFFSNPYGLVSELLAQMGALVTQNYLELLTFGIGVVQAIVSGISFLADNPSPHYSPYNIEPGKAWVRNLLT</sequence>
<name>A0A7R7RQ44_MYCIT</name>
<geneLocation type="plasmid" evidence="2 3">
    <name>pM018</name>
</geneLocation>
<dbReference type="SUPFAM" id="SSF47090">
    <property type="entry name" value="PGBD-like"/>
    <property type="match status" value="1"/>
</dbReference>
<evidence type="ECO:0000259" key="1">
    <source>
        <dbReference type="Pfam" id="PF01471"/>
    </source>
</evidence>
<dbReference type="RefSeq" id="WP_202349114.1">
    <property type="nucleotide sequence ID" value="NZ_AP024256.1"/>
</dbReference>